<evidence type="ECO:0000313" key="2">
    <source>
        <dbReference type="EMBL" id="QNE37230.1"/>
    </source>
</evidence>
<keyword evidence="1" id="KW-0175">Coiled coil</keyword>
<dbReference type="EMBL" id="CP043641">
    <property type="protein sequence ID" value="QNE37230.1"/>
    <property type="molecule type" value="Genomic_DNA"/>
</dbReference>
<name>A0A7G6YFG5_9MICO</name>
<proteinExistence type="predicted"/>
<evidence type="ECO:0000313" key="3">
    <source>
        <dbReference type="Proteomes" id="UP000515511"/>
    </source>
</evidence>
<reference evidence="3" key="1">
    <citation type="submission" date="2019-09" db="EMBL/GenBank/DDBJ databases">
        <title>Antimicrobial potential of Antarctic Bacteria.</title>
        <authorList>
            <person name="Benaud N."/>
            <person name="Edwards R.J."/>
            <person name="Ferrari B.C."/>
        </authorList>
    </citation>
    <scope>NUCLEOTIDE SEQUENCE [LARGE SCALE GENOMIC DNA]</scope>
    <source>
        <strain evidence="3">INR9</strain>
    </source>
</reference>
<dbReference type="KEGG" id="lse:F1C12_20330"/>
<feature type="coiled-coil region" evidence="1">
    <location>
        <begin position="57"/>
        <end position="88"/>
    </location>
</feature>
<dbReference type="Proteomes" id="UP000515511">
    <property type="component" value="Chromosome"/>
</dbReference>
<gene>
    <name evidence="2" type="ORF">F1C12_20330</name>
</gene>
<dbReference type="RefSeq" id="WP_185276638.1">
    <property type="nucleotide sequence ID" value="NZ_CP043641.1"/>
</dbReference>
<evidence type="ECO:0000256" key="1">
    <source>
        <dbReference type="SAM" id="Coils"/>
    </source>
</evidence>
<accession>A0A7G6YFG5</accession>
<dbReference type="AlphaFoldDB" id="A0A7G6YFG5"/>
<sequence length="95" mass="11002">MAQLSTIRHLEQEWEAYREVMRAESALYEHAAHDIGTKNYFVHKGLAARREVDAYVRQLASEMVELLEETAREVRLESEAELERLRAEKAGATWG</sequence>
<organism evidence="2 3">
    <name type="scientific">Leifsonia shinshuensis</name>
    <dbReference type="NCBI Taxonomy" id="150026"/>
    <lineage>
        <taxon>Bacteria</taxon>
        <taxon>Bacillati</taxon>
        <taxon>Actinomycetota</taxon>
        <taxon>Actinomycetes</taxon>
        <taxon>Micrococcales</taxon>
        <taxon>Microbacteriaceae</taxon>
        <taxon>Leifsonia</taxon>
    </lineage>
</organism>
<protein>
    <submittedName>
        <fullName evidence="2">Uncharacterized protein</fullName>
    </submittedName>
</protein>